<dbReference type="Pfam" id="PF13517">
    <property type="entry name" value="FG-GAP_3"/>
    <property type="match status" value="2"/>
</dbReference>
<keyword evidence="1 2" id="KW-0732">Signal</keyword>
<evidence type="ECO:0000313" key="3">
    <source>
        <dbReference type="EMBL" id="MDC2891285.1"/>
    </source>
</evidence>
<dbReference type="RefSeq" id="WP_272182301.1">
    <property type="nucleotide sequence ID" value="NZ_JAQOMS010000002.1"/>
</dbReference>
<evidence type="ECO:0000313" key="4">
    <source>
        <dbReference type="Proteomes" id="UP001528411"/>
    </source>
</evidence>
<dbReference type="InterPro" id="IPR013517">
    <property type="entry name" value="FG-GAP"/>
</dbReference>
<feature type="chain" id="PRO_5045250845" evidence="2">
    <location>
        <begin position="30"/>
        <end position="499"/>
    </location>
</feature>
<protein>
    <submittedName>
        <fullName evidence="3">VCBS repeat-containing protein</fullName>
    </submittedName>
</protein>
<sequence>MINGQKRLFSRVSLLSTLAILMACQTANGNPKPLSNERIVFQQLHSDFKRENKNLRQWDAPVVADLDQDGYPDLLLNDHGFAIRVMWNNQGKYAKPYDLIMGDVHGISVADFDQDGLNEIILARGGGSGSNARNSKVFRIDKNRRFSEVADFDIPLENMRGRTVKFVDLNNNGKLDLLNFAFPDQAKKGQSENYIYKNDNNGQLLLINQLPAIKVDGQKTLVTDYNNDGIADILLYGFGAVKLYQGKGDFSYIDVTNNVFAKPLLNVTSVAEIDFDNDGDFDLFFTRGKEFDGGDTFYDAASQVWGFFAKRGEFQFEHLVMGDIFQLENFQSQWPHKSLYIGESGYEYDYSGETHSGRDVRLVNSDALGFPDKRDKKGAYIGYVGNQQWRVAANIFSPMTAIVRGVKSYPAQTVSLGLKDVLLQNTNGVFKDVTAAQQIIDVEHSMGSAVGDFNNDGYADILVVPRGNLVTPINSILLMNQGKNVDLLKALRTILSHLN</sequence>
<dbReference type="InterPro" id="IPR028994">
    <property type="entry name" value="Integrin_alpha_N"/>
</dbReference>
<name>A0ABT5FJA3_9GAMM</name>
<dbReference type="Proteomes" id="UP001528411">
    <property type="component" value="Unassembled WGS sequence"/>
</dbReference>
<keyword evidence="4" id="KW-1185">Reference proteome</keyword>
<reference evidence="3 4" key="1">
    <citation type="submission" date="2023-01" db="EMBL/GenBank/DDBJ databases">
        <title>Psychrosphaera sp. nov., isolated from marine algae.</title>
        <authorList>
            <person name="Bayburt H."/>
            <person name="Choi B.J."/>
            <person name="Kim J.M."/>
            <person name="Choi D.G."/>
            <person name="Jeon C.O."/>
        </authorList>
    </citation>
    <scope>NUCLEOTIDE SEQUENCE [LARGE SCALE GENOMIC DNA]</scope>
    <source>
        <strain evidence="3 4">G1-22</strain>
    </source>
</reference>
<evidence type="ECO:0000256" key="1">
    <source>
        <dbReference type="ARBA" id="ARBA00022729"/>
    </source>
</evidence>
<dbReference type="Gene3D" id="2.130.10.130">
    <property type="entry name" value="Integrin alpha, N-terminal"/>
    <property type="match status" value="1"/>
</dbReference>
<dbReference type="PANTHER" id="PTHR46580">
    <property type="entry name" value="SENSOR KINASE-RELATED"/>
    <property type="match status" value="1"/>
</dbReference>
<dbReference type="SUPFAM" id="SSF69318">
    <property type="entry name" value="Integrin alpha N-terminal domain"/>
    <property type="match status" value="2"/>
</dbReference>
<dbReference type="EMBL" id="JAQOMS010000002">
    <property type="protein sequence ID" value="MDC2891285.1"/>
    <property type="molecule type" value="Genomic_DNA"/>
</dbReference>
<comment type="caution">
    <text evidence="3">The sequence shown here is derived from an EMBL/GenBank/DDBJ whole genome shotgun (WGS) entry which is preliminary data.</text>
</comment>
<proteinExistence type="predicted"/>
<dbReference type="PANTHER" id="PTHR46580:SF4">
    <property type="entry name" value="ATP_GTP-BINDING PROTEIN"/>
    <property type="match status" value="1"/>
</dbReference>
<organism evidence="3 4">
    <name type="scientific">Psychrosphaera algicola</name>
    <dbReference type="NCBI Taxonomy" id="3023714"/>
    <lineage>
        <taxon>Bacteria</taxon>
        <taxon>Pseudomonadati</taxon>
        <taxon>Pseudomonadota</taxon>
        <taxon>Gammaproteobacteria</taxon>
        <taxon>Alteromonadales</taxon>
        <taxon>Pseudoalteromonadaceae</taxon>
        <taxon>Psychrosphaera</taxon>
    </lineage>
</organism>
<dbReference type="PROSITE" id="PS51257">
    <property type="entry name" value="PROKAR_LIPOPROTEIN"/>
    <property type="match status" value="1"/>
</dbReference>
<gene>
    <name evidence="3" type="ORF">PN838_24210</name>
</gene>
<evidence type="ECO:0000256" key="2">
    <source>
        <dbReference type="SAM" id="SignalP"/>
    </source>
</evidence>
<feature type="signal peptide" evidence="2">
    <location>
        <begin position="1"/>
        <end position="29"/>
    </location>
</feature>
<accession>A0ABT5FJA3</accession>